<feature type="region of interest" description="Disordered" evidence="1">
    <location>
        <begin position="1"/>
        <end position="42"/>
    </location>
</feature>
<dbReference type="InterPro" id="IPR032567">
    <property type="entry name" value="RTL1-rel"/>
</dbReference>
<evidence type="ECO:0000256" key="1">
    <source>
        <dbReference type="SAM" id="MobiDB-lite"/>
    </source>
</evidence>
<dbReference type="Proteomes" id="UP000818029">
    <property type="component" value="Chromosome D05"/>
</dbReference>
<reference evidence="2" key="1">
    <citation type="journal article" date="2020" name="Nat. Genet.">
        <title>Genomic diversifications of five Gossypium allopolyploid species and their impact on cotton improvement.</title>
        <authorList>
            <person name="Chen Z.J."/>
            <person name="Sreedasyam A."/>
            <person name="Ando A."/>
            <person name="Song Q."/>
            <person name="De Santiago L.M."/>
            <person name="Hulse-Kemp A.M."/>
            <person name="Ding M."/>
            <person name="Ye W."/>
            <person name="Kirkbride R.C."/>
            <person name="Jenkins J."/>
            <person name="Plott C."/>
            <person name="Lovell J."/>
            <person name="Lin Y.M."/>
            <person name="Vaughn R."/>
            <person name="Liu B."/>
            <person name="Simpson S."/>
            <person name="Scheffler B.E."/>
            <person name="Wen L."/>
            <person name="Saski C.A."/>
            <person name="Grover C.E."/>
            <person name="Hu G."/>
            <person name="Conover J.L."/>
            <person name="Carlson J.W."/>
            <person name="Shu S."/>
            <person name="Boston L.B."/>
            <person name="Williams M."/>
            <person name="Peterson D.G."/>
            <person name="McGee K."/>
            <person name="Jones D.C."/>
            <person name="Wendel J.F."/>
            <person name="Stelly D.M."/>
            <person name="Grimwood J."/>
            <person name="Schmutz J."/>
        </authorList>
    </citation>
    <scope>NUCLEOTIDE SEQUENCE [LARGE SCALE GENOMIC DNA]</scope>
    <source>
        <strain evidence="2">cv. TM-1</strain>
    </source>
</reference>
<dbReference type="CDD" id="cd00303">
    <property type="entry name" value="retropepsin_like"/>
    <property type="match status" value="1"/>
</dbReference>
<evidence type="ECO:0000313" key="2">
    <source>
        <dbReference type="Proteomes" id="UP000818029"/>
    </source>
</evidence>
<sequence>MTRLTWARSHQPVTGSQQPPRGHGQARGGNSVGRGRRVQGKGVGSTHSYIACTVSGTLGIMCESTVNEMIVLSPLGQSVRVDKLFSDVPLEVQGVIFSADLMELLFGELNLILGMGWLDEEVAMIGERRDFLSNVISALRVEKLVHKGCEISEQLWIFSNVFPDELPRLSPSRKVEIGIELLPGAAPVSIAPYRMAPKELVELKA</sequence>
<dbReference type="GeneID" id="121217180"/>
<protein>
    <submittedName>
        <fullName evidence="3">Uncharacterized protein</fullName>
    </submittedName>
</protein>
<name>A0ABM3A286_GOSHI</name>
<dbReference type="PANTHER" id="PTHR15503:SF45">
    <property type="entry name" value="RNA-DIRECTED DNA POLYMERASE HOMOLOG"/>
    <property type="match status" value="1"/>
</dbReference>
<dbReference type="PANTHER" id="PTHR15503">
    <property type="entry name" value="LDOC1 RELATED"/>
    <property type="match status" value="1"/>
</dbReference>
<dbReference type="RefSeq" id="XP_040948650.1">
    <property type="nucleotide sequence ID" value="XM_041092716.1"/>
</dbReference>
<proteinExistence type="predicted"/>
<keyword evidence="2" id="KW-1185">Reference proteome</keyword>
<dbReference type="Pfam" id="PF08284">
    <property type="entry name" value="RVP_2"/>
    <property type="match status" value="1"/>
</dbReference>
<reference evidence="3" key="2">
    <citation type="submission" date="2025-08" db="UniProtKB">
        <authorList>
            <consortium name="RefSeq"/>
        </authorList>
    </citation>
    <scope>IDENTIFICATION</scope>
</reference>
<gene>
    <name evidence="3" type="primary">LOC121217180</name>
</gene>
<accession>A0ABM3A286</accession>
<evidence type="ECO:0000313" key="3">
    <source>
        <dbReference type="RefSeq" id="XP_040948650.1"/>
    </source>
</evidence>
<organism evidence="2 3">
    <name type="scientific">Gossypium hirsutum</name>
    <name type="common">Upland cotton</name>
    <name type="synonym">Gossypium mexicanum</name>
    <dbReference type="NCBI Taxonomy" id="3635"/>
    <lineage>
        <taxon>Eukaryota</taxon>
        <taxon>Viridiplantae</taxon>
        <taxon>Streptophyta</taxon>
        <taxon>Embryophyta</taxon>
        <taxon>Tracheophyta</taxon>
        <taxon>Spermatophyta</taxon>
        <taxon>Magnoliopsida</taxon>
        <taxon>eudicotyledons</taxon>
        <taxon>Gunneridae</taxon>
        <taxon>Pentapetalae</taxon>
        <taxon>rosids</taxon>
        <taxon>malvids</taxon>
        <taxon>Malvales</taxon>
        <taxon>Malvaceae</taxon>
        <taxon>Malvoideae</taxon>
        <taxon>Gossypium</taxon>
    </lineage>
</organism>